<sequence>MCLKSFSAFFVFFISIEFCYCQSAKYDKIFKETSTTLLSSNPEQALRNTAYLYKISANNNERIKASMLRATLLRQNGMRNDAIEALKRADSLAVIDKNYNLQARVNGFLSTIYREYEIYSIGKTYLQKAIAASVKVEDKNEKYKFQGNLSQEKAYYDMSSSEYLRAIMNLKIGKQAFELCDSTIDKKFHIAVNDELIAKNYLLLNKVDLALSHFQLAEEELAKSEASDSPLKGFLYNGFGNVYAIKGYYKKALLNYKKAEAIAKSSNFFILKQEVYTSLMQFYKKTDYKKYIEYNELNLKLKKDEEDSRKINTDELIKTLKDEQLDNQLKYQKTKVIIITIGCCILIVLIVIGVQLFRRNRKSLKSQSIFDTNNEIVAEEILKPKQEVTKEYMSEATENAILEKIHKLEESHFYLDKDVSLNLVAVKLAINQRYLSYVINRNKGKDFAGYINELRIHYVTDRLKNDNEFLKYKISFLADLCGFSSHSRFTTTFKKVTGVSPQSFITDLQEERDREAGKI</sequence>
<evidence type="ECO:0000313" key="7">
    <source>
        <dbReference type="Proteomes" id="UP000184028"/>
    </source>
</evidence>
<evidence type="ECO:0000259" key="5">
    <source>
        <dbReference type="PROSITE" id="PS01124"/>
    </source>
</evidence>
<dbReference type="SUPFAM" id="SSF46689">
    <property type="entry name" value="Homeodomain-like"/>
    <property type="match status" value="1"/>
</dbReference>
<dbReference type="InterPro" id="IPR009057">
    <property type="entry name" value="Homeodomain-like_sf"/>
</dbReference>
<dbReference type="EMBL" id="FRBT01000016">
    <property type="protein sequence ID" value="SHM96167.1"/>
    <property type="molecule type" value="Genomic_DNA"/>
</dbReference>
<evidence type="ECO:0000256" key="1">
    <source>
        <dbReference type="ARBA" id="ARBA00023015"/>
    </source>
</evidence>
<feature type="domain" description="HTH araC/xylS-type" evidence="5">
    <location>
        <begin position="403"/>
        <end position="507"/>
    </location>
</feature>
<dbReference type="STRING" id="946677.SAMN05444484_1163"/>
<dbReference type="Pfam" id="PF12833">
    <property type="entry name" value="HTH_18"/>
    <property type="match status" value="1"/>
</dbReference>
<dbReference type="GO" id="GO:0043565">
    <property type="term" value="F:sequence-specific DNA binding"/>
    <property type="evidence" value="ECO:0007669"/>
    <property type="project" value="InterPro"/>
</dbReference>
<keyword evidence="7" id="KW-1185">Reference proteome</keyword>
<dbReference type="InterPro" id="IPR018060">
    <property type="entry name" value="HTH_AraC"/>
</dbReference>
<keyword evidence="1" id="KW-0805">Transcription regulation</keyword>
<protein>
    <submittedName>
        <fullName evidence="6">AraC-type DNA-binding protein</fullName>
    </submittedName>
</protein>
<evidence type="ECO:0000256" key="2">
    <source>
        <dbReference type="ARBA" id="ARBA00023125"/>
    </source>
</evidence>
<evidence type="ECO:0000313" key="6">
    <source>
        <dbReference type="EMBL" id="SHM96167.1"/>
    </source>
</evidence>
<feature type="transmembrane region" description="Helical" evidence="4">
    <location>
        <begin position="336"/>
        <end position="357"/>
    </location>
</feature>
<keyword evidence="4" id="KW-1133">Transmembrane helix</keyword>
<dbReference type="SMART" id="SM00342">
    <property type="entry name" value="HTH_ARAC"/>
    <property type="match status" value="1"/>
</dbReference>
<keyword evidence="2 6" id="KW-0238">DNA-binding</keyword>
<keyword evidence="3" id="KW-0804">Transcription</keyword>
<keyword evidence="4" id="KW-0472">Membrane</keyword>
<accession>A0A1M7MYP5</accession>
<dbReference type="InterPro" id="IPR011990">
    <property type="entry name" value="TPR-like_helical_dom_sf"/>
</dbReference>
<dbReference type="RefSeq" id="WP_073075583.1">
    <property type="nucleotide sequence ID" value="NZ_FRBT01000016.1"/>
</dbReference>
<dbReference type="AlphaFoldDB" id="A0A1M7MYP5"/>
<dbReference type="Gene3D" id="1.25.40.10">
    <property type="entry name" value="Tetratricopeptide repeat domain"/>
    <property type="match status" value="1"/>
</dbReference>
<dbReference type="Gene3D" id="1.10.10.60">
    <property type="entry name" value="Homeodomain-like"/>
    <property type="match status" value="2"/>
</dbReference>
<proteinExistence type="predicted"/>
<reference evidence="7" key="1">
    <citation type="submission" date="2016-11" db="EMBL/GenBank/DDBJ databases">
        <authorList>
            <person name="Varghese N."/>
            <person name="Submissions S."/>
        </authorList>
    </citation>
    <scope>NUCLEOTIDE SEQUENCE [LARGE SCALE GENOMIC DNA]</scope>
    <source>
        <strain evidence="7">DSM 24724</strain>
    </source>
</reference>
<dbReference type="SUPFAM" id="SSF48452">
    <property type="entry name" value="TPR-like"/>
    <property type="match status" value="2"/>
</dbReference>
<keyword evidence="4" id="KW-0812">Transmembrane</keyword>
<dbReference type="PROSITE" id="PS01124">
    <property type="entry name" value="HTH_ARAC_FAMILY_2"/>
    <property type="match status" value="1"/>
</dbReference>
<evidence type="ECO:0000256" key="4">
    <source>
        <dbReference type="SAM" id="Phobius"/>
    </source>
</evidence>
<organism evidence="6 7">
    <name type="scientific">Flavobacterium chilense</name>
    <dbReference type="NCBI Taxonomy" id="946677"/>
    <lineage>
        <taxon>Bacteria</taxon>
        <taxon>Pseudomonadati</taxon>
        <taxon>Bacteroidota</taxon>
        <taxon>Flavobacteriia</taxon>
        <taxon>Flavobacteriales</taxon>
        <taxon>Flavobacteriaceae</taxon>
        <taxon>Flavobacterium</taxon>
    </lineage>
</organism>
<evidence type="ECO:0000256" key="3">
    <source>
        <dbReference type="ARBA" id="ARBA00023163"/>
    </source>
</evidence>
<gene>
    <name evidence="6" type="ORF">SAMN05444484_1163</name>
</gene>
<name>A0A1M7MYP5_9FLAO</name>
<dbReference type="GO" id="GO:0003700">
    <property type="term" value="F:DNA-binding transcription factor activity"/>
    <property type="evidence" value="ECO:0007669"/>
    <property type="project" value="InterPro"/>
</dbReference>
<dbReference type="PANTHER" id="PTHR43280:SF29">
    <property type="entry name" value="ARAC-FAMILY TRANSCRIPTIONAL REGULATOR"/>
    <property type="match status" value="1"/>
</dbReference>
<dbReference type="PANTHER" id="PTHR43280">
    <property type="entry name" value="ARAC-FAMILY TRANSCRIPTIONAL REGULATOR"/>
    <property type="match status" value="1"/>
</dbReference>
<dbReference type="Proteomes" id="UP000184028">
    <property type="component" value="Unassembled WGS sequence"/>
</dbReference>